<dbReference type="Gene3D" id="3.80.10.10">
    <property type="entry name" value="Ribonuclease Inhibitor"/>
    <property type="match status" value="1"/>
</dbReference>
<feature type="non-terminal residue" evidence="2">
    <location>
        <position position="137"/>
    </location>
</feature>
<name>A0A3P1XRL3_TANFO</name>
<dbReference type="EMBL" id="RQYS01000040">
    <property type="protein sequence ID" value="RRD59543.1"/>
    <property type="molecule type" value="Genomic_DNA"/>
</dbReference>
<feature type="chain" id="PRO_5018330687" evidence="1">
    <location>
        <begin position="26"/>
        <end position="137"/>
    </location>
</feature>
<evidence type="ECO:0000313" key="3">
    <source>
        <dbReference type="Proteomes" id="UP000278609"/>
    </source>
</evidence>
<gene>
    <name evidence="2" type="ORF">EII40_09370</name>
</gene>
<protein>
    <submittedName>
        <fullName evidence="2">Cell wall anchor protein</fullName>
    </submittedName>
</protein>
<accession>A0A3P1XRL3</accession>
<dbReference type="AlphaFoldDB" id="A0A3P1XRL3"/>
<feature type="signal peptide" evidence="1">
    <location>
        <begin position="1"/>
        <end position="25"/>
    </location>
</feature>
<dbReference type="InterPro" id="IPR032675">
    <property type="entry name" value="LRR_dom_sf"/>
</dbReference>
<evidence type="ECO:0000313" key="2">
    <source>
        <dbReference type="EMBL" id="RRD59543.1"/>
    </source>
</evidence>
<comment type="caution">
    <text evidence="2">The sequence shown here is derived from an EMBL/GenBank/DDBJ whole genome shotgun (WGS) entry which is preliminary data.</text>
</comment>
<dbReference type="Proteomes" id="UP000278609">
    <property type="component" value="Unassembled WGS sequence"/>
</dbReference>
<proteinExistence type="predicted"/>
<evidence type="ECO:0000256" key="1">
    <source>
        <dbReference type="SAM" id="SignalP"/>
    </source>
</evidence>
<organism evidence="2 3">
    <name type="scientific">Tannerella forsythia</name>
    <name type="common">Bacteroides forsythus</name>
    <dbReference type="NCBI Taxonomy" id="28112"/>
    <lineage>
        <taxon>Bacteria</taxon>
        <taxon>Pseudomonadati</taxon>
        <taxon>Bacteroidota</taxon>
        <taxon>Bacteroidia</taxon>
        <taxon>Bacteroidales</taxon>
        <taxon>Tannerellaceae</taxon>
        <taxon>Tannerella</taxon>
    </lineage>
</organism>
<reference evidence="2 3" key="1">
    <citation type="submission" date="2018-11" db="EMBL/GenBank/DDBJ databases">
        <title>Genomes From Bacteria Associated with the Canine Oral Cavity: a Test Case for Automated Genome-Based Taxonomic Assignment.</title>
        <authorList>
            <person name="Coil D.A."/>
            <person name="Jospin G."/>
            <person name="Darling A.E."/>
            <person name="Wallis C."/>
            <person name="Davis I.J."/>
            <person name="Harris S."/>
            <person name="Eisen J.A."/>
            <person name="Holcombe L.J."/>
            <person name="O'Flynn C."/>
        </authorList>
    </citation>
    <scope>NUCLEOTIDE SEQUENCE [LARGE SCALE GENOMIC DNA]</scope>
    <source>
        <strain evidence="2 3">OH2617_COT-023</strain>
    </source>
</reference>
<keyword evidence="1" id="KW-0732">Signal</keyword>
<sequence>MKRTKQLSIWIIAFWMAIAAGAAMAQGANMNRYITLTVKSGQDIKLSFRAAAANTPVRVVSGSKSTDVTVGSSWNQIQTFKSDGTTMTVYGDIIGFGCMENGSRLTALDIAHNTQLKELYCYENQLTALNASGCTQL</sequence>